<comment type="caution">
    <text evidence="1">The sequence shown here is derived from an EMBL/GenBank/DDBJ whole genome shotgun (WGS) entry which is preliminary data.</text>
</comment>
<dbReference type="PANTHER" id="PTHR23032">
    <property type="entry name" value="BRO1 DOMAIN-CONTAINING PROTEIN BROX"/>
    <property type="match status" value="1"/>
</dbReference>
<gene>
    <name evidence="1" type="ORF">L1049_010300</name>
</gene>
<dbReference type="PANTHER" id="PTHR23032:SF12">
    <property type="entry name" value="BRO1 DOMAIN-CONTAINING PROTEIN"/>
    <property type="match status" value="1"/>
</dbReference>
<accession>A0AAP0N887</accession>
<dbReference type="AlphaFoldDB" id="A0AAP0N887"/>
<proteinExistence type="predicted"/>
<dbReference type="EMBL" id="JBBPBK010000016">
    <property type="protein sequence ID" value="KAK9267863.1"/>
    <property type="molecule type" value="Genomic_DNA"/>
</dbReference>
<name>A0AAP0N887_LIQFO</name>
<evidence type="ECO:0000313" key="2">
    <source>
        <dbReference type="Proteomes" id="UP001415857"/>
    </source>
</evidence>
<dbReference type="Proteomes" id="UP001415857">
    <property type="component" value="Unassembled WGS sequence"/>
</dbReference>
<reference evidence="1 2" key="1">
    <citation type="journal article" date="2024" name="Plant J.">
        <title>Genome sequences and population genomics reveal climatic adaptation and genomic divergence between two closely related sweetgum species.</title>
        <authorList>
            <person name="Xu W.Q."/>
            <person name="Ren C.Q."/>
            <person name="Zhang X.Y."/>
            <person name="Comes H.P."/>
            <person name="Liu X.H."/>
            <person name="Li Y.G."/>
            <person name="Kettle C.J."/>
            <person name="Jalonen R."/>
            <person name="Gaisberger H."/>
            <person name="Ma Y.Z."/>
            <person name="Qiu Y.X."/>
        </authorList>
    </citation>
    <scope>NUCLEOTIDE SEQUENCE [LARGE SCALE GENOMIC DNA]</scope>
    <source>
        <strain evidence="1">Hangzhou</strain>
    </source>
</reference>
<dbReference type="InterPro" id="IPR038898">
    <property type="entry name" value="BROX"/>
</dbReference>
<evidence type="ECO:0000313" key="1">
    <source>
        <dbReference type="EMBL" id="KAK9267863.1"/>
    </source>
</evidence>
<sequence>MIEKWLKLVPSDGSHELDVFREFDSLAADVVSRAAFGSNYKESREIFELQKEQGLLFSHSYYMTSFPALRCVCVYEMGKNARFYCLEAWNIGQCVSKPYVYTDTDWIRKWQSMETAMSNSWYEVLSVLHLMAMLSLSQANTLLLPKKTADSYQSKVSEESRRASIDIFLKAAGYLDFAVQLVLPQFPPELRFSAMPSAALKEVQSLGLVKPQLHKLTSQPSSA</sequence>
<dbReference type="Gene3D" id="1.20.120.990">
    <property type="entry name" value="Glycosyltransferase family 88, C-terminal domain"/>
    <property type="match status" value="1"/>
</dbReference>
<organism evidence="1 2">
    <name type="scientific">Liquidambar formosana</name>
    <name type="common">Formosan gum</name>
    <dbReference type="NCBI Taxonomy" id="63359"/>
    <lineage>
        <taxon>Eukaryota</taxon>
        <taxon>Viridiplantae</taxon>
        <taxon>Streptophyta</taxon>
        <taxon>Embryophyta</taxon>
        <taxon>Tracheophyta</taxon>
        <taxon>Spermatophyta</taxon>
        <taxon>Magnoliopsida</taxon>
        <taxon>eudicotyledons</taxon>
        <taxon>Gunneridae</taxon>
        <taxon>Pentapetalae</taxon>
        <taxon>Saxifragales</taxon>
        <taxon>Altingiaceae</taxon>
        <taxon>Liquidambar</taxon>
    </lineage>
</organism>
<protein>
    <submittedName>
        <fullName evidence="1">Uncharacterized protein</fullName>
    </submittedName>
</protein>
<keyword evidence="2" id="KW-1185">Reference proteome</keyword>